<dbReference type="InterPro" id="IPR010406">
    <property type="entry name" value="DUF1003"/>
</dbReference>
<keyword evidence="1" id="KW-0812">Transmembrane</keyword>
<keyword evidence="1" id="KW-1133">Transmembrane helix</keyword>
<comment type="caution">
    <text evidence="2">The sequence shown here is derived from an EMBL/GenBank/DDBJ whole genome shotgun (WGS) entry which is preliminary data.</text>
</comment>
<protein>
    <submittedName>
        <fullName evidence="2">DUF1003 domain-containing protein</fullName>
    </submittedName>
</protein>
<evidence type="ECO:0000256" key="1">
    <source>
        <dbReference type="SAM" id="Phobius"/>
    </source>
</evidence>
<name>A0ABT1T944_9SPHI</name>
<dbReference type="PANTHER" id="PTHR41386:SF1">
    <property type="entry name" value="MEMBRANE PROTEIN"/>
    <property type="match status" value="1"/>
</dbReference>
<accession>A0ABT1T944</accession>
<proteinExistence type="predicted"/>
<dbReference type="Proteomes" id="UP001204376">
    <property type="component" value="Unassembled WGS sequence"/>
</dbReference>
<keyword evidence="1" id="KW-0472">Membrane</keyword>
<reference evidence="2 3" key="1">
    <citation type="submission" date="2022-07" db="EMBL/GenBank/DDBJ databases">
        <title>Mucilaginibacter sp. JC4.</title>
        <authorList>
            <person name="Le V."/>
            <person name="Ko S.-R."/>
            <person name="Ahn C.-Y."/>
            <person name="Oh H.-M."/>
        </authorList>
    </citation>
    <scope>NUCLEOTIDE SEQUENCE [LARGE SCALE GENOMIC DNA]</scope>
    <source>
        <strain evidence="2 3">JC4</strain>
    </source>
</reference>
<feature type="transmembrane region" description="Helical" evidence="1">
    <location>
        <begin position="94"/>
        <end position="114"/>
    </location>
</feature>
<organism evidence="2 3">
    <name type="scientific">Mucilaginibacter aquariorum</name>
    <dbReference type="NCBI Taxonomy" id="2967225"/>
    <lineage>
        <taxon>Bacteria</taxon>
        <taxon>Pseudomonadati</taxon>
        <taxon>Bacteroidota</taxon>
        <taxon>Sphingobacteriia</taxon>
        <taxon>Sphingobacteriales</taxon>
        <taxon>Sphingobacteriaceae</taxon>
        <taxon>Mucilaginibacter</taxon>
    </lineage>
</organism>
<dbReference type="EMBL" id="JANHOH010000011">
    <property type="protein sequence ID" value="MCQ6961069.1"/>
    <property type="molecule type" value="Genomic_DNA"/>
</dbReference>
<evidence type="ECO:0000313" key="2">
    <source>
        <dbReference type="EMBL" id="MCQ6961069.1"/>
    </source>
</evidence>
<dbReference type="Pfam" id="PF06210">
    <property type="entry name" value="DUF1003"/>
    <property type="match status" value="1"/>
</dbReference>
<feature type="transmembrane region" description="Helical" evidence="1">
    <location>
        <begin position="64"/>
        <end position="82"/>
    </location>
</feature>
<gene>
    <name evidence="2" type="ORF">NPE20_24050</name>
</gene>
<keyword evidence="3" id="KW-1185">Reference proteome</keyword>
<dbReference type="RefSeq" id="WP_256541236.1">
    <property type="nucleotide sequence ID" value="NZ_JANHOH010000011.1"/>
</dbReference>
<dbReference type="PANTHER" id="PTHR41386">
    <property type="entry name" value="INTEGRAL MEMBRANE PROTEIN-RELATED"/>
    <property type="match status" value="1"/>
</dbReference>
<sequence>MKKNKFAELLENEDEHIRKLHKIVLESIKEEELIANKIYVSGERLTIADRLADRVAEFGGSWKFIIFFLLAMLVWISVNVALLREKPFDPYPFILLNLILSCIAALQAPIIMMSQNRKETKDRKRAENDYLINLKAEIEIRNLHQKIDLLIVEQMKNLFEIQRAQMDIMEEINRKLPSKTMIKMKSSDKNVDVKKNTH</sequence>
<evidence type="ECO:0000313" key="3">
    <source>
        <dbReference type="Proteomes" id="UP001204376"/>
    </source>
</evidence>